<evidence type="ECO:0000256" key="7">
    <source>
        <dbReference type="SAM" id="Phobius"/>
    </source>
</evidence>
<evidence type="ECO:0000259" key="8">
    <source>
        <dbReference type="Pfam" id="PF01757"/>
    </source>
</evidence>
<feature type="transmembrane region" description="Helical" evidence="7">
    <location>
        <begin position="242"/>
        <end position="267"/>
    </location>
</feature>
<evidence type="ECO:0000256" key="3">
    <source>
        <dbReference type="ARBA" id="ARBA00022475"/>
    </source>
</evidence>
<evidence type="ECO:0000256" key="6">
    <source>
        <dbReference type="ARBA" id="ARBA00023136"/>
    </source>
</evidence>
<keyword evidence="4 7" id="KW-0812">Transmembrane</keyword>
<feature type="transmembrane region" description="Helical" evidence="7">
    <location>
        <begin position="120"/>
        <end position="144"/>
    </location>
</feature>
<comment type="subcellular location">
    <subcellularLocation>
        <location evidence="1">Cell membrane</location>
        <topology evidence="1">Multi-pass membrane protein</topology>
    </subcellularLocation>
</comment>
<evidence type="ECO:0000313" key="9">
    <source>
        <dbReference type="EMBL" id="MFC2925240.1"/>
    </source>
</evidence>
<evidence type="ECO:0000313" key="10">
    <source>
        <dbReference type="Proteomes" id="UP001595379"/>
    </source>
</evidence>
<evidence type="ECO:0000256" key="1">
    <source>
        <dbReference type="ARBA" id="ARBA00004651"/>
    </source>
</evidence>
<feature type="transmembrane region" description="Helical" evidence="7">
    <location>
        <begin position="274"/>
        <end position="292"/>
    </location>
</feature>
<keyword evidence="3" id="KW-1003">Cell membrane</keyword>
<sequence>MTALAQKNRDRSIDTLRGIACILLVALHVIGENPTQGLRIEETHPLAIFTHLAFHLRMPLFAMLSGFVYAWRPAERGRMSSFWVGKGRRLVLPFLFAATAFAGINTVLGGGFAMPWGDFWQVYVFAYAHFWFIQAVLLIFVAYAVADWLFPNRPHAVALGMMILSIGLFVSPLAPDIEFLSITRAVYLFPFFALGVFMCRFDPKRFGPAAQVWAAVAVLLFVLHTMNSIADPHQVIERRAVFSLMAGLAFAGALLANRFSFLPLAWIGQYSYSIYLYHLFAVMGTQMVYNFTGEPAPWPGIAIGLAAGLLAPIGVELFTMRYLGWAAPFVIGLKGKSRQRGETSRVAPANAAV</sequence>
<dbReference type="InterPro" id="IPR002656">
    <property type="entry name" value="Acyl_transf_3_dom"/>
</dbReference>
<feature type="transmembrane region" description="Helical" evidence="7">
    <location>
        <begin position="90"/>
        <end position="114"/>
    </location>
</feature>
<comment type="caution">
    <text evidence="9">The sequence shown here is derived from an EMBL/GenBank/DDBJ whole genome shotgun (WGS) entry which is preliminary data.</text>
</comment>
<protein>
    <submittedName>
        <fullName evidence="9">Acyltransferase family protein</fullName>
    </submittedName>
</protein>
<dbReference type="RefSeq" id="WP_343164117.1">
    <property type="nucleotide sequence ID" value="NZ_JBHRSV010000001.1"/>
</dbReference>
<keyword evidence="6 7" id="KW-0472">Membrane</keyword>
<dbReference type="EMBL" id="JBHRSV010000001">
    <property type="protein sequence ID" value="MFC2925240.1"/>
    <property type="molecule type" value="Genomic_DNA"/>
</dbReference>
<feature type="transmembrane region" description="Helical" evidence="7">
    <location>
        <begin position="156"/>
        <end position="173"/>
    </location>
</feature>
<dbReference type="PANTHER" id="PTHR40074:SF2">
    <property type="entry name" value="O-ACETYLTRANSFERASE WECH"/>
    <property type="match status" value="1"/>
</dbReference>
<feature type="transmembrane region" description="Helical" evidence="7">
    <location>
        <begin position="210"/>
        <end position="230"/>
    </location>
</feature>
<evidence type="ECO:0000256" key="2">
    <source>
        <dbReference type="ARBA" id="ARBA00007400"/>
    </source>
</evidence>
<feature type="transmembrane region" description="Helical" evidence="7">
    <location>
        <begin position="46"/>
        <end position="69"/>
    </location>
</feature>
<feature type="transmembrane region" description="Helical" evidence="7">
    <location>
        <begin position="179"/>
        <end position="198"/>
    </location>
</feature>
<dbReference type="Pfam" id="PF01757">
    <property type="entry name" value="Acyl_transf_3"/>
    <property type="match status" value="1"/>
</dbReference>
<keyword evidence="9" id="KW-0012">Acyltransferase</keyword>
<proteinExistence type="inferred from homology"/>
<keyword evidence="10" id="KW-1185">Reference proteome</keyword>
<accession>A0ABV6ZUW9</accession>
<keyword evidence="9" id="KW-0808">Transferase</keyword>
<dbReference type="PANTHER" id="PTHR40074">
    <property type="entry name" value="O-ACETYLTRANSFERASE WECH"/>
    <property type="match status" value="1"/>
</dbReference>
<gene>
    <name evidence="9" type="ORF">ACFOOR_03890</name>
</gene>
<feature type="transmembrane region" description="Helical" evidence="7">
    <location>
        <begin position="12"/>
        <end position="31"/>
    </location>
</feature>
<organism evidence="9 10">
    <name type="scientific">Hyphobacterium vulgare</name>
    <dbReference type="NCBI Taxonomy" id="1736751"/>
    <lineage>
        <taxon>Bacteria</taxon>
        <taxon>Pseudomonadati</taxon>
        <taxon>Pseudomonadota</taxon>
        <taxon>Alphaproteobacteria</taxon>
        <taxon>Maricaulales</taxon>
        <taxon>Maricaulaceae</taxon>
        <taxon>Hyphobacterium</taxon>
    </lineage>
</organism>
<comment type="similarity">
    <text evidence="2">Belongs to the acyltransferase 3 family.</text>
</comment>
<keyword evidence="5 7" id="KW-1133">Transmembrane helix</keyword>
<reference evidence="10" key="1">
    <citation type="journal article" date="2019" name="Int. J. Syst. Evol. Microbiol.">
        <title>The Global Catalogue of Microorganisms (GCM) 10K type strain sequencing project: providing services to taxonomists for standard genome sequencing and annotation.</title>
        <authorList>
            <consortium name="The Broad Institute Genomics Platform"/>
            <consortium name="The Broad Institute Genome Sequencing Center for Infectious Disease"/>
            <person name="Wu L."/>
            <person name="Ma J."/>
        </authorList>
    </citation>
    <scope>NUCLEOTIDE SEQUENCE [LARGE SCALE GENOMIC DNA]</scope>
    <source>
        <strain evidence="10">KCTC 52487</strain>
    </source>
</reference>
<feature type="transmembrane region" description="Helical" evidence="7">
    <location>
        <begin position="298"/>
        <end position="318"/>
    </location>
</feature>
<dbReference type="Proteomes" id="UP001595379">
    <property type="component" value="Unassembled WGS sequence"/>
</dbReference>
<evidence type="ECO:0000256" key="4">
    <source>
        <dbReference type="ARBA" id="ARBA00022692"/>
    </source>
</evidence>
<evidence type="ECO:0000256" key="5">
    <source>
        <dbReference type="ARBA" id="ARBA00022989"/>
    </source>
</evidence>
<name>A0ABV6ZUW9_9PROT</name>
<feature type="domain" description="Acyltransferase 3" evidence="8">
    <location>
        <begin position="11"/>
        <end position="313"/>
    </location>
</feature>
<dbReference type="GO" id="GO:0016746">
    <property type="term" value="F:acyltransferase activity"/>
    <property type="evidence" value="ECO:0007669"/>
    <property type="project" value="UniProtKB-KW"/>
</dbReference>